<dbReference type="SUPFAM" id="SSF55811">
    <property type="entry name" value="Nudix"/>
    <property type="match status" value="1"/>
</dbReference>
<comment type="catalytic activity">
    <reaction evidence="1">
        <text>Hydrolyzes free adenine bases from 7,8-dihydro-8-oxoguanine:adenine mismatched double-stranded DNA, leaving an apurinic site.</text>
        <dbReference type="EC" id="3.2.2.31"/>
    </reaction>
</comment>
<evidence type="ECO:0000256" key="3">
    <source>
        <dbReference type="ARBA" id="ARBA00002933"/>
    </source>
</evidence>
<sequence length="367" mass="39970">MSWPSAPEFLAPLAPWFDRVRRELPWRAADLEAPHPDPYAVLVSELMLQQTQVATVIPFFTRWMERFPTPARLAAADEDAVHKAWEGLGYYRRARFLKAAAGTVADEGWPTDLQGLAALPGLGPYTAAAVGAIAFQWPTPALDGNAFRVLARLLELDGDPKTRAADLRTWVAPALAALGPSRLTQALMELGATVCTPQPACGRCPLADRCGARVAGRVAEIPPATRRAQVRSIELWLLAVEAEDRFLLHPPAVRGLLAGLWRWPTLEVTAGDAPGGPPPGLQGWPGWTQVYTHRREAVRPLHLQLEAGFQEASGLRWMPRTGLAALPMGKRDQRLRDLLRTPGEAPLEAPDPQALLSRLRADGAPSA</sequence>
<keyword evidence="12" id="KW-0234">DNA repair</keyword>
<dbReference type="CDD" id="cd00056">
    <property type="entry name" value="ENDO3c"/>
    <property type="match status" value="1"/>
</dbReference>
<reference evidence="16 17" key="1">
    <citation type="journal article" date="2023" name="Antonie Van Leeuwenhoek">
        <title>Mesoterricola silvestris gen. nov., sp. nov., Mesoterricola sediminis sp. nov., Geothrix oryzae sp. nov., Geothrix edaphica sp. nov., Geothrix rubra sp. nov., and Geothrix limicola sp. nov., six novel members of Acidobacteriota isolated from soils.</title>
        <authorList>
            <person name="Itoh H."/>
            <person name="Sugisawa Y."/>
            <person name="Mise K."/>
            <person name="Xu Z."/>
            <person name="Kuniyasu M."/>
            <person name="Ushijima N."/>
            <person name="Kawano K."/>
            <person name="Kobayashi E."/>
            <person name="Shiratori Y."/>
            <person name="Masuda Y."/>
            <person name="Senoo K."/>
        </authorList>
    </citation>
    <scope>NUCLEOTIDE SEQUENCE [LARGE SCALE GENOMIC DNA]</scope>
    <source>
        <strain evidence="16 17">Red803</strain>
    </source>
</reference>
<evidence type="ECO:0000256" key="7">
    <source>
        <dbReference type="ARBA" id="ARBA00022723"/>
    </source>
</evidence>
<keyword evidence="13" id="KW-0326">Glycosidase</keyword>
<dbReference type="Gene3D" id="1.10.340.30">
    <property type="entry name" value="Hypothetical protein, domain 2"/>
    <property type="match status" value="1"/>
</dbReference>
<comment type="similarity">
    <text evidence="4">Belongs to the Nth/MutY family.</text>
</comment>
<feature type="region of interest" description="Disordered" evidence="14">
    <location>
        <begin position="341"/>
        <end position="367"/>
    </location>
</feature>
<protein>
    <recommendedName>
        <fullName evidence="6">Adenine DNA glycosylase</fullName>
        <ecNumber evidence="5">3.2.2.31</ecNumber>
    </recommendedName>
</protein>
<dbReference type="InterPro" id="IPR044298">
    <property type="entry name" value="MIG/MutY"/>
</dbReference>
<comment type="cofactor">
    <cofactor evidence="2">
        <name>[4Fe-4S] cluster</name>
        <dbReference type="ChEBI" id="CHEBI:49883"/>
    </cofactor>
</comment>
<evidence type="ECO:0000256" key="13">
    <source>
        <dbReference type="ARBA" id="ARBA00023295"/>
    </source>
</evidence>
<dbReference type="SMART" id="SM00525">
    <property type="entry name" value="FES"/>
    <property type="match status" value="1"/>
</dbReference>
<evidence type="ECO:0000256" key="6">
    <source>
        <dbReference type="ARBA" id="ARBA00022023"/>
    </source>
</evidence>
<dbReference type="SMART" id="SM00478">
    <property type="entry name" value="ENDO3c"/>
    <property type="match status" value="1"/>
</dbReference>
<dbReference type="InterPro" id="IPR023170">
    <property type="entry name" value="HhH_base_excis_C"/>
</dbReference>
<evidence type="ECO:0000256" key="5">
    <source>
        <dbReference type="ARBA" id="ARBA00012045"/>
    </source>
</evidence>
<comment type="caution">
    <text evidence="16">The sequence shown here is derived from an EMBL/GenBank/DDBJ whole genome shotgun (WGS) entry which is preliminary data.</text>
</comment>
<evidence type="ECO:0000256" key="9">
    <source>
        <dbReference type="ARBA" id="ARBA00022801"/>
    </source>
</evidence>
<evidence type="ECO:0000256" key="1">
    <source>
        <dbReference type="ARBA" id="ARBA00000843"/>
    </source>
</evidence>
<keyword evidence="11" id="KW-0411">Iron-sulfur</keyword>
<keyword evidence="8" id="KW-0227">DNA damage</keyword>
<evidence type="ECO:0000256" key="8">
    <source>
        <dbReference type="ARBA" id="ARBA00022763"/>
    </source>
</evidence>
<dbReference type="InterPro" id="IPR011257">
    <property type="entry name" value="DNA_glycosylase"/>
</dbReference>
<evidence type="ECO:0000256" key="14">
    <source>
        <dbReference type="SAM" id="MobiDB-lite"/>
    </source>
</evidence>
<dbReference type="PANTHER" id="PTHR42944:SF1">
    <property type="entry name" value="ADENINE DNA GLYCOSYLASE"/>
    <property type="match status" value="1"/>
</dbReference>
<dbReference type="Gene3D" id="1.10.1670.10">
    <property type="entry name" value="Helix-hairpin-Helix base-excision DNA repair enzymes (C-terminal)"/>
    <property type="match status" value="1"/>
</dbReference>
<dbReference type="RefSeq" id="WP_285722143.1">
    <property type="nucleotide sequence ID" value="NZ_BSDD01000001.1"/>
</dbReference>
<feature type="domain" description="HhH-GPD" evidence="15">
    <location>
        <begin position="47"/>
        <end position="193"/>
    </location>
</feature>
<evidence type="ECO:0000256" key="11">
    <source>
        <dbReference type="ARBA" id="ARBA00023014"/>
    </source>
</evidence>
<name>A0ABQ5Q2B4_9BACT</name>
<dbReference type="Proteomes" id="UP001165089">
    <property type="component" value="Unassembled WGS sequence"/>
</dbReference>
<evidence type="ECO:0000313" key="16">
    <source>
        <dbReference type="EMBL" id="GLH68614.1"/>
    </source>
</evidence>
<dbReference type="InterPro" id="IPR003265">
    <property type="entry name" value="HhH-GPD_domain"/>
</dbReference>
<gene>
    <name evidence="16" type="primary">mutY</name>
    <name evidence="16" type="ORF">GETHPA_01470</name>
</gene>
<proteinExistence type="inferred from homology"/>
<keyword evidence="7" id="KW-0479">Metal-binding</keyword>
<accession>A0ABQ5Q2B4</accession>
<evidence type="ECO:0000313" key="17">
    <source>
        <dbReference type="Proteomes" id="UP001165089"/>
    </source>
</evidence>
<dbReference type="EC" id="3.2.2.31" evidence="5"/>
<evidence type="ECO:0000259" key="15">
    <source>
        <dbReference type="SMART" id="SM00478"/>
    </source>
</evidence>
<dbReference type="PANTHER" id="PTHR42944">
    <property type="entry name" value="ADENINE DNA GLYCOSYLASE"/>
    <property type="match status" value="1"/>
</dbReference>
<comment type="function">
    <text evidence="3">Adenine glycosylase active on G-A mispairs. MutY also corrects error-prone DNA synthesis past GO lesions which are due to the oxidatively damaged form of guanine: 7,8-dihydro-8-oxoguanine (8-oxo-dGTP).</text>
</comment>
<evidence type="ECO:0000256" key="12">
    <source>
        <dbReference type="ARBA" id="ARBA00023204"/>
    </source>
</evidence>
<dbReference type="EMBL" id="BSDD01000001">
    <property type="protein sequence ID" value="GLH68614.1"/>
    <property type="molecule type" value="Genomic_DNA"/>
</dbReference>
<evidence type="ECO:0000256" key="4">
    <source>
        <dbReference type="ARBA" id="ARBA00008343"/>
    </source>
</evidence>
<keyword evidence="10" id="KW-0408">Iron</keyword>
<dbReference type="SUPFAM" id="SSF48150">
    <property type="entry name" value="DNA-glycosylase"/>
    <property type="match status" value="1"/>
</dbReference>
<keyword evidence="9" id="KW-0378">Hydrolase</keyword>
<evidence type="ECO:0000256" key="10">
    <source>
        <dbReference type="ARBA" id="ARBA00023004"/>
    </source>
</evidence>
<dbReference type="Pfam" id="PF00730">
    <property type="entry name" value="HhH-GPD"/>
    <property type="match status" value="1"/>
</dbReference>
<keyword evidence="17" id="KW-1185">Reference proteome</keyword>
<dbReference type="InterPro" id="IPR015797">
    <property type="entry name" value="NUDIX_hydrolase-like_dom_sf"/>
</dbReference>
<organism evidence="16 17">
    <name type="scientific">Geothrix rubra</name>
    <dbReference type="NCBI Taxonomy" id="2927977"/>
    <lineage>
        <taxon>Bacteria</taxon>
        <taxon>Pseudomonadati</taxon>
        <taxon>Acidobacteriota</taxon>
        <taxon>Holophagae</taxon>
        <taxon>Holophagales</taxon>
        <taxon>Holophagaceae</taxon>
        <taxon>Geothrix</taxon>
    </lineage>
</organism>
<dbReference type="InterPro" id="IPR003651">
    <property type="entry name" value="Endonuclease3_FeS-loop_motif"/>
</dbReference>
<evidence type="ECO:0000256" key="2">
    <source>
        <dbReference type="ARBA" id="ARBA00001966"/>
    </source>
</evidence>